<feature type="compositionally biased region" description="Basic and acidic residues" evidence="1">
    <location>
        <begin position="256"/>
        <end position="268"/>
    </location>
</feature>
<dbReference type="OrthoDB" id="3783519at2759"/>
<dbReference type="EMBL" id="JYNV01000298">
    <property type="protein sequence ID" value="KZM19200.1"/>
    <property type="molecule type" value="Genomic_DNA"/>
</dbReference>
<reference evidence="2 3" key="1">
    <citation type="journal article" date="2016" name="Sci. Rep.">
        <title>Draft genome sequencing and secretome analysis of fungal phytopathogen Ascochyta rabiei provides insight into the necrotrophic effector repertoire.</title>
        <authorList>
            <person name="Verma S."/>
            <person name="Gazara R.K."/>
            <person name="Nizam S."/>
            <person name="Parween S."/>
            <person name="Chattopadhyay D."/>
            <person name="Verma P.K."/>
        </authorList>
    </citation>
    <scope>NUCLEOTIDE SEQUENCE [LARGE SCALE GENOMIC DNA]</scope>
    <source>
        <strain evidence="2 3">ArDII</strain>
    </source>
</reference>
<evidence type="ECO:0000256" key="1">
    <source>
        <dbReference type="SAM" id="MobiDB-lite"/>
    </source>
</evidence>
<protein>
    <submittedName>
        <fullName evidence="2">Uncharacterized protein</fullName>
    </submittedName>
</protein>
<organism evidence="2 3">
    <name type="scientific">Didymella rabiei</name>
    <name type="common">Chickpea ascochyta blight fungus</name>
    <name type="synonym">Mycosphaerella rabiei</name>
    <dbReference type="NCBI Taxonomy" id="5454"/>
    <lineage>
        <taxon>Eukaryota</taxon>
        <taxon>Fungi</taxon>
        <taxon>Dikarya</taxon>
        <taxon>Ascomycota</taxon>
        <taxon>Pezizomycotina</taxon>
        <taxon>Dothideomycetes</taxon>
        <taxon>Pleosporomycetidae</taxon>
        <taxon>Pleosporales</taxon>
        <taxon>Pleosporineae</taxon>
        <taxon>Didymellaceae</taxon>
        <taxon>Ascochyta</taxon>
    </lineage>
</organism>
<gene>
    <name evidence="2" type="ORF">ST47_g9662</name>
</gene>
<evidence type="ECO:0000313" key="3">
    <source>
        <dbReference type="Proteomes" id="UP000076837"/>
    </source>
</evidence>
<dbReference type="AlphaFoldDB" id="A0A162WTN7"/>
<proteinExistence type="predicted"/>
<dbReference type="Proteomes" id="UP000076837">
    <property type="component" value="Unassembled WGS sequence"/>
</dbReference>
<name>A0A162WTN7_DIDRA</name>
<evidence type="ECO:0000313" key="2">
    <source>
        <dbReference type="EMBL" id="KZM19200.1"/>
    </source>
</evidence>
<feature type="region of interest" description="Disordered" evidence="1">
    <location>
        <begin position="248"/>
        <end position="268"/>
    </location>
</feature>
<comment type="caution">
    <text evidence="2">The sequence shown here is derived from an EMBL/GenBank/DDBJ whole genome shotgun (WGS) entry which is preliminary data.</text>
</comment>
<keyword evidence="3" id="KW-1185">Reference proteome</keyword>
<sequence>MPSAPVATAGSINSGTVSPLLRLPPELRLLIYNNMASDAERRLPLDKVFLYYHDIDPAILQCCKLVRREARALLRDLRRDIPPTLVLTLDLPKTPMTIDTPNSRSLSAVVRMLLGGYHYWLEHWSSSSASHVPMGFCDFFRRFEQPLALMQSENFIITNQKELEGYYSRTLRQMLRARSLTILLRLSTSCTQPLKPDGLVYLLPLGGTFGPYDPRILSMDVVLVVNTQRTSLFESTVPLSAHGPIRPLLRVGPPDATKDSHATDTDTE</sequence>
<accession>A0A162WTN7</accession>